<organism evidence="2 3">
    <name type="scientific">Phytohabitans rumicis</name>
    <dbReference type="NCBI Taxonomy" id="1076125"/>
    <lineage>
        <taxon>Bacteria</taxon>
        <taxon>Bacillati</taxon>
        <taxon>Actinomycetota</taxon>
        <taxon>Actinomycetes</taxon>
        <taxon>Micromonosporales</taxon>
        <taxon>Micromonosporaceae</taxon>
    </lineage>
</organism>
<dbReference type="InterPro" id="IPR015943">
    <property type="entry name" value="WD40/YVTN_repeat-like_dom_sf"/>
</dbReference>
<dbReference type="RefSeq" id="WP_173079485.1">
    <property type="nucleotide sequence ID" value="NZ_BLPG01000001.1"/>
</dbReference>
<feature type="region of interest" description="Disordered" evidence="1">
    <location>
        <begin position="1258"/>
        <end position="1312"/>
    </location>
</feature>
<dbReference type="Pfam" id="PF20129">
    <property type="entry name" value="DUF6519"/>
    <property type="match status" value="3"/>
</dbReference>
<accession>A0A6V8LDJ6</accession>
<proteinExistence type="predicted"/>
<reference evidence="2 3" key="1">
    <citation type="submission" date="2020-03" db="EMBL/GenBank/DDBJ databases">
        <title>Whole genome shotgun sequence of Phytohabitans rumicis NBRC 108638.</title>
        <authorList>
            <person name="Komaki H."/>
            <person name="Tamura T."/>
        </authorList>
    </citation>
    <scope>NUCLEOTIDE SEQUENCE [LARGE SCALE GENOMIC DNA]</scope>
    <source>
        <strain evidence="2 3">NBRC 108638</strain>
    </source>
</reference>
<keyword evidence="3" id="KW-1185">Reference proteome</keyword>
<evidence type="ECO:0000313" key="2">
    <source>
        <dbReference type="EMBL" id="GFJ92659.1"/>
    </source>
</evidence>
<dbReference type="Proteomes" id="UP000482960">
    <property type="component" value="Unassembled WGS sequence"/>
</dbReference>
<evidence type="ECO:0000256" key="1">
    <source>
        <dbReference type="SAM" id="MobiDB-lite"/>
    </source>
</evidence>
<protein>
    <submittedName>
        <fullName evidence="2">Uncharacterized protein</fullName>
    </submittedName>
</protein>
<comment type="caution">
    <text evidence="2">The sequence shown here is derived from an EMBL/GenBank/DDBJ whole genome shotgun (WGS) entry which is preliminary data.</text>
</comment>
<gene>
    <name evidence="2" type="ORF">Prum_063010</name>
</gene>
<dbReference type="EMBL" id="BLPG01000001">
    <property type="protein sequence ID" value="GFJ92659.1"/>
    <property type="molecule type" value="Genomic_DNA"/>
</dbReference>
<dbReference type="InterPro" id="IPR011045">
    <property type="entry name" value="N2O_reductase_N"/>
</dbReference>
<sequence>MTGGDITRVTFDPTRHFSGVRMQQGRVQLDADWNEQVDIAAYHGRTTARDVIGPTGAPKQSGGFRLQATADGTDLTIGAGRMYVAGVLCETESGSTATRDLTDSGVRVESLVLDGRELAVHDWVELRGTGAPALARLSTVDVADSRLGFADDIDAGALAGTVRLRRVRTYTTQPDLPRPELTEQANSAAPRVLDLPDGAYLAYLDAWERPVTALEQPSIREVALGGPDTATRTQIVAQVRLAALAAAPDPLDPAADIPEWTVLTAAPDGRMAAFAEAEDPATTPCVLPETAGFQGLENQLYRVQIVSATSLLWSRENASVTASWTQRNGAELTLGSAAPDRALGFAADGWIELTDDTHQLRGATGTLVQLTKVEGTLLTVRESTATGPLDLAAFPVRPRVRRWDSPGPVPLTRDTDIELEDGVQVRFPSGGSYRAGDHWLIPARTGTANVEWPRDSAGRPLAVRPHGIRHWHARLALVVSAGGTLTVTDWRTPFPALTELTAADVAYDNSQCALVDTGTVQEALDRLCQERDLRFHNRHLHGWGIVNGLALRCGPNPAGDPRHIVTVEPGYAIDAEGEDRLLDAPGIEVDVATEIQRLRDRGIEVLDEDGDGELCLRLGLDSQGGTAIVAEKRAPVPEEDASLLAGTLWADFWADCIGPVSDFLRRELADDPDRPAGPAQERRAALVNLSNQAVNPKTGHQVFISEREDVIIRGFYTGLRALLRSETFCAMFENARPVPVYPLEDLGMDTIFGRGGHNRLRLHPSGDQAWTFGAGVNPVGPKPFINRYDLNRQVLVAEIDPVAGAQRTGGPKLSANADTGTGAVLDVAISPDGRRIFVAIASRTEDNTIFRSGSIRPTGVGWAPPVTICGIKLVSLATTAADNANVYAVALKKVQIQTPDKNGGTTTSFQWRSAGLRGINPDQIDPNNVPEVPLTPEFAPTGPMTIDTSGRAVLAGRVPETDATTYAKLLQINLPGRQVRWTVDLPASGTDGLSFARAGRTAAVYAVVKPGADKAIVGFALSNGAALTPDPIEVTNTGIGLAGAGTQLLVTESANNIVRMVDPSADAFVPTWGLPTQVQPTAVAVTTGGRAVVLNQVSDTLTIVDAELLSPTFVFPSAELVAYRTAMLNAFADLTGGFLQYVKDCLFDHFLVRAPQPTGAEKLWLGCVSIRANQVYKVCNFSGRKYVKSFPTVGYWLSLVPLQPLIARAVEWLGCLVLPEHFGKYSADPDDDADDLLPLGSLLDLVDWAQGRTSWASSTTCAAGPRSPPARRCPRSARSPRRSRRRAGRVSRRPLWSVSPPPTWRRSCASGA</sequence>
<dbReference type="SUPFAM" id="SSF75011">
    <property type="entry name" value="3-carboxy-cis,cis-mucoante lactonizing enzyme"/>
    <property type="match status" value="1"/>
</dbReference>
<reference evidence="2 3" key="2">
    <citation type="submission" date="2020-03" db="EMBL/GenBank/DDBJ databases">
        <authorList>
            <person name="Ichikawa N."/>
            <person name="Kimura A."/>
            <person name="Kitahashi Y."/>
            <person name="Uohara A."/>
        </authorList>
    </citation>
    <scope>NUCLEOTIDE SEQUENCE [LARGE SCALE GENOMIC DNA]</scope>
    <source>
        <strain evidence="2 3">NBRC 108638</strain>
    </source>
</reference>
<dbReference type="SUPFAM" id="SSF50974">
    <property type="entry name" value="Nitrous oxide reductase, N-terminal domain"/>
    <property type="match status" value="1"/>
</dbReference>
<dbReference type="Gene3D" id="2.130.10.10">
    <property type="entry name" value="YVTN repeat-like/Quinoprotein amine dehydrogenase"/>
    <property type="match status" value="1"/>
</dbReference>
<name>A0A6V8LDJ6_9ACTN</name>
<dbReference type="InterPro" id="IPR045392">
    <property type="entry name" value="DUF6519"/>
</dbReference>
<evidence type="ECO:0000313" key="3">
    <source>
        <dbReference type="Proteomes" id="UP000482960"/>
    </source>
</evidence>
<feature type="compositionally biased region" description="Basic residues" evidence="1">
    <location>
        <begin position="1272"/>
        <end position="1292"/>
    </location>
</feature>